<dbReference type="RefSeq" id="WP_020448722.1">
    <property type="nucleotide sequence ID" value="NZ_CAYAXV010000006.1"/>
</dbReference>
<feature type="domain" description="TfoX C-terminal" evidence="1">
    <location>
        <begin position="3"/>
        <end position="79"/>
    </location>
</feature>
<organism evidence="2 3">
    <name type="scientific">Candidatus Methanomassiliicoccus intestinalis</name>
    <dbReference type="NCBI Taxonomy" id="1406512"/>
    <lineage>
        <taxon>Archaea</taxon>
        <taxon>Methanobacteriati</taxon>
        <taxon>Thermoplasmatota</taxon>
        <taxon>Thermoplasmata</taxon>
        <taxon>Methanomassiliicoccales</taxon>
        <taxon>Methanomassiliicoccaceae</taxon>
        <taxon>Methanomassiliicoccus</taxon>
    </lineage>
</organism>
<dbReference type="InterPro" id="IPR047525">
    <property type="entry name" value="TfoX-like"/>
</dbReference>
<evidence type="ECO:0000313" key="3">
    <source>
        <dbReference type="Proteomes" id="UP000752814"/>
    </source>
</evidence>
<dbReference type="SUPFAM" id="SSF50242">
    <property type="entry name" value="TIMP-like"/>
    <property type="match status" value="1"/>
</dbReference>
<dbReference type="OMA" id="PSACIHR"/>
<reference evidence="2" key="1">
    <citation type="submission" date="2016-03" db="EMBL/GenBank/DDBJ databases">
        <authorList>
            <person name="Borrel G."/>
            <person name="Mccann A."/>
            <person name="O'Toole P.W."/>
        </authorList>
    </citation>
    <scope>NUCLEOTIDE SEQUENCE</scope>
    <source>
        <strain evidence="2">183</strain>
    </source>
</reference>
<dbReference type="PANTHER" id="PTHR36121">
    <property type="entry name" value="PROTEIN SXY"/>
    <property type="match status" value="1"/>
</dbReference>
<dbReference type="AlphaFoldDB" id="A0A8J8PCY0"/>
<dbReference type="GeneID" id="41323252"/>
<dbReference type="Proteomes" id="UP000752814">
    <property type="component" value="Unassembled WGS sequence"/>
</dbReference>
<sequence>MGELRSLKNIGKVVEQQLNLIGINTIDELCDIGSKRAWLLIKKMDDSACYNRLCALEGGIRGIRWHDLPIDVKKDLKQFYDENCHCND</sequence>
<dbReference type="PANTHER" id="PTHR36121:SF1">
    <property type="entry name" value="PROTEIN SXY"/>
    <property type="match status" value="1"/>
</dbReference>
<protein>
    <submittedName>
        <fullName evidence="2">Competence protein TfoX</fullName>
    </submittedName>
</protein>
<dbReference type="InterPro" id="IPR007077">
    <property type="entry name" value="TfoX_C"/>
</dbReference>
<dbReference type="InterPro" id="IPR008993">
    <property type="entry name" value="TIMP-like_OB-fold"/>
</dbReference>
<dbReference type="EMBL" id="LVVT01000001">
    <property type="protein sequence ID" value="TQS84725.1"/>
    <property type="molecule type" value="Genomic_DNA"/>
</dbReference>
<comment type="caution">
    <text evidence="2">The sequence shown here is derived from an EMBL/GenBank/DDBJ whole genome shotgun (WGS) entry which is preliminary data.</text>
</comment>
<name>A0A8J8PCY0_9ARCH</name>
<gene>
    <name evidence="2" type="ORF">A3207_01450</name>
</gene>
<accession>A0A8J8PCY0</accession>
<proteinExistence type="predicted"/>
<dbReference type="Gene3D" id="1.10.150.20">
    <property type="entry name" value="5' to 3' exonuclease, C-terminal subdomain"/>
    <property type="match status" value="1"/>
</dbReference>
<evidence type="ECO:0000313" key="2">
    <source>
        <dbReference type="EMBL" id="TQS84725.1"/>
    </source>
</evidence>
<evidence type="ECO:0000259" key="1">
    <source>
        <dbReference type="Pfam" id="PF04994"/>
    </source>
</evidence>
<dbReference type="Pfam" id="PF04994">
    <property type="entry name" value="TfoX_C"/>
    <property type="match status" value="1"/>
</dbReference>